<name>L7K0D6_TRAHO</name>
<dbReference type="EMBL" id="JH993805">
    <property type="protein sequence ID" value="ELQ76926.1"/>
    <property type="molecule type" value="Genomic_DNA"/>
</dbReference>
<gene>
    <name evidence="1" type="ORF">THOM_0080</name>
</gene>
<dbReference type="HOGENOM" id="CLU_2910603_0_0_1"/>
<protein>
    <submittedName>
        <fullName evidence="1">Uncharacterized protein</fullName>
    </submittedName>
</protein>
<proteinExistence type="predicted"/>
<sequence length="62" mass="6983">VNDNSVMMEQMERCSGVDDKNVMIKQIEWCSGVDECMQVNEWENATQRIRGVGLSQSTAITS</sequence>
<organism evidence="1 2">
    <name type="scientific">Trachipleistophora hominis</name>
    <name type="common">Microsporidian parasite</name>
    <dbReference type="NCBI Taxonomy" id="72359"/>
    <lineage>
        <taxon>Eukaryota</taxon>
        <taxon>Fungi</taxon>
        <taxon>Fungi incertae sedis</taxon>
        <taxon>Microsporidia</taxon>
        <taxon>Pleistophoridae</taxon>
        <taxon>Trachipleistophora</taxon>
    </lineage>
</organism>
<dbReference type="Proteomes" id="UP000011185">
    <property type="component" value="Unassembled WGS sequence"/>
</dbReference>
<dbReference type="VEuPathDB" id="MicrosporidiaDB:THOM_0080"/>
<dbReference type="AlphaFoldDB" id="L7K0D6"/>
<reference evidence="1 2" key="1">
    <citation type="journal article" date="2012" name="PLoS Pathog.">
        <title>The genome of the obligate intracellular parasite Trachipleistophora hominis: new insights into microsporidian genome dynamics and reductive evolution.</title>
        <authorList>
            <person name="Heinz E."/>
            <person name="Williams T.A."/>
            <person name="Nakjang S."/>
            <person name="Noel C.J."/>
            <person name="Swan D.C."/>
            <person name="Goldberg A.V."/>
            <person name="Harris S.R."/>
            <person name="Weinmaier T."/>
            <person name="Markert S."/>
            <person name="Becher D."/>
            <person name="Bernhardt J."/>
            <person name="Dagan T."/>
            <person name="Hacker C."/>
            <person name="Lucocq J.M."/>
            <person name="Schweder T."/>
            <person name="Rattei T."/>
            <person name="Hall N."/>
            <person name="Hirt R.P."/>
            <person name="Embley T.M."/>
        </authorList>
    </citation>
    <scope>NUCLEOTIDE SEQUENCE [LARGE SCALE GENOMIC DNA]</scope>
</reference>
<dbReference type="InParanoid" id="L7K0D6"/>
<evidence type="ECO:0000313" key="2">
    <source>
        <dbReference type="Proteomes" id="UP000011185"/>
    </source>
</evidence>
<evidence type="ECO:0000313" key="1">
    <source>
        <dbReference type="EMBL" id="ELQ76926.1"/>
    </source>
</evidence>
<accession>L7K0D6</accession>
<feature type="non-terminal residue" evidence="1">
    <location>
        <position position="1"/>
    </location>
</feature>
<keyword evidence="2" id="KW-1185">Reference proteome</keyword>